<keyword evidence="2" id="KW-1185">Reference proteome</keyword>
<organism evidence="1 2">
    <name type="scientific">Lusitaniella coriacea LEGE 07157</name>
    <dbReference type="NCBI Taxonomy" id="945747"/>
    <lineage>
        <taxon>Bacteria</taxon>
        <taxon>Bacillati</taxon>
        <taxon>Cyanobacteriota</taxon>
        <taxon>Cyanophyceae</taxon>
        <taxon>Spirulinales</taxon>
        <taxon>Lusitaniellaceae</taxon>
        <taxon>Lusitaniella</taxon>
    </lineage>
</organism>
<protein>
    <submittedName>
        <fullName evidence="1">Pentapeptide repeat-containing protein</fullName>
    </submittedName>
</protein>
<accession>A0A8J7DX84</accession>
<dbReference type="InterPro" id="IPR001646">
    <property type="entry name" value="5peptide_repeat"/>
</dbReference>
<dbReference type="Pfam" id="PF00805">
    <property type="entry name" value="Pentapeptide"/>
    <property type="match status" value="1"/>
</dbReference>
<dbReference type="InterPro" id="IPR051082">
    <property type="entry name" value="Pentapeptide-BTB/POZ_domain"/>
</dbReference>
<proteinExistence type="predicted"/>
<dbReference type="Proteomes" id="UP000654482">
    <property type="component" value="Unassembled WGS sequence"/>
</dbReference>
<evidence type="ECO:0000313" key="2">
    <source>
        <dbReference type="Proteomes" id="UP000654482"/>
    </source>
</evidence>
<evidence type="ECO:0000313" key="1">
    <source>
        <dbReference type="EMBL" id="MBE9116992.1"/>
    </source>
</evidence>
<dbReference type="Gene3D" id="2.160.20.80">
    <property type="entry name" value="E3 ubiquitin-protein ligase SopA"/>
    <property type="match status" value="1"/>
</dbReference>
<comment type="caution">
    <text evidence="1">The sequence shown here is derived from an EMBL/GenBank/DDBJ whole genome shotgun (WGS) entry which is preliminary data.</text>
</comment>
<dbReference type="PANTHER" id="PTHR14136">
    <property type="entry name" value="BTB_POZ DOMAIN-CONTAINING PROTEIN KCTD9"/>
    <property type="match status" value="1"/>
</dbReference>
<dbReference type="AlphaFoldDB" id="A0A8J7DX84"/>
<sequence length="173" mass="18800">MTHSTVANTSLNLPSFLACEDLQQICQDFLKLDERQRLSILQQIGLARYDFLIPMPLSETNIACVMRLFSTPSQAKFPDLRGADLSGLNLAGVNFIRGNLTGTNLQGSCLSSADLLFANLTNADLRGADLRGATLNETVWLGTRVEGCHLGKGIGLTKRDVTDLTLNGGIFER</sequence>
<reference evidence="1" key="1">
    <citation type="submission" date="2020-10" db="EMBL/GenBank/DDBJ databases">
        <authorList>
            <person name="Castelo-Branco R."/>
            <person name="Eusebio N."/>
            <person name="Adriana R."/>
            <person name="Vieira A."/>
            <person name="Brugerolle De Fraissinette N."/>
            <person name="Rezende De Castro R."/>
            <person name="Schneider M.P."/>
            <person name="Vasconcelos V."/>
            <person name="Leao P.N."/>
        </authorList>
    </citation>
    <scope>NUCLEOTIDE SEQUENCE</scope>
    <source>
        <strain evidence="1">LEGE 07157</strain>
    </source>
</reference>
<dbReference type="RefSeq" id="WP_194030080.1">
    <property type="nucleotide sequence ID" value="NZ_JADEWZ010000019.1"/>
</dbReference>
<gene>
    <name evidence="1" type="ORF">IQ249_13885</name>
</gene>
<dbReference type="PANTHER" id="PTHR14136:SF17">
    <property type="entry name" value="BTB_POZ DOMAIN-CONTAINING PROTEIN KCTD9"/>
    <property type="match status" value="1"/>
</dbReference>
<name>A0A8J7DX84_9CYAN</name>
<dbReference type="EMBL" id="JADEWZ010000019">
    <property type="protein sequence ID" value="MBE9116992.1"/>
    <property type="molecule type" value="Genomic_DNA"/>
</dbReference>
<dbReference type="SUPFAM" id="SSF141571">
    <property type="entry name" value="Pentapeptide repeat-like"/>
    <property type="match status" value="1"/>
</dbReference>